<dbReference type="AlphaFoldDB" id="A0A9N9C8J0"/>
<feature type="non-terminal residue" evidence="2">
    <location>
        <position position="1"/>
    </location>
</feature>
<dbReference type="EMBL" id="CAJVPK010001568">
    <property type="protein sequence ID" value="CAG8591385.1"/>
    <property type="molecule type" value="Genomic_DNA"/>
</dbReference>
<gene>
    <name evidence="2" type="ORF">DEBURN_LOCUS9074</name>
</gene>
<evidence type="ECO:0000313" key="2">
    <source>
        <dbReference type="EMBL" id="CAG8591385.1"/>
    </source>
</evidence>
<name>A0A9N9C8J0_9GLOM</name>
<accession>A0A9N9C8J0</accession>
<feature type="compositionally biased region" description="Polar residues" evidence="1">
    <location>
        <begin position="37"/>
        <end position="48"/>
    </location>
</feature>
<proteinExistence type="predicted"/>
<feature type="compositionally biased region" description="Basic and acidic residues" evidence="1">
    <location>
        <begin position="1"/>
        <end position="10"/>
    </location>
</feature>
<sequence>APVLCDRRGGDSSCGEGGIGSGDCGRDDNGSGEVTPETPQLTPESKMT</sequence>
<dbReference type="Proteomes" id="UP000789706">
    <property type="component" value="Unassembled WGS sequence"/>
</dbReference>
<feature type="region of interest" description="Disordered" evidence="1">
    <location>
        <begin position="1"/>
        <end position="48"/>
    </location>
</feature>
<evidence type="ECO:0000313" key="3">
    <source>
        <dbReference type="Proteomes" id="UP000789706"/>
    </source>
</evidence>
<reference evidence="2" key="1">
    <citation type="submission" date="2021-06" db="EMBL/GenBank/DDBJ databases">
        <authorList>
            <person name="Kallberg Y."/>
            <person name="Tangrot J."/>
            <person name="Rosling A."/>
        </authorList>
    </citation>
    <scope>NUCLEOTIDE SEQUENCE</scope>
    <source>
        <strain evidence="2">AZ414A</strain>
    </source>
</reference>
<keyword evidence="3" id="KW-1185">Reference proteome</keyword>
<organism evidence="2 3">
    <name type="scientific">Diversispora eburnea</name>
    <dbReference type="NCBI Taxonomy" id="1213867"/>
    <lineage>
        <taxon>Eukaryota</taxon>
        <taxon>Fungi</taxon>
        <taxon>Fungi incertae sedis</taxon>
        <taxon>Mucoromycota</taxon>
        <taxon>Glomeromycotina</taxon>
        <taxon>Glomeromycetes</taxon>
        <taxon>Diversisporales</taxon>
        <taxon>Diversisporaceae</taxon>
        <taxon>Diversispora</taxon>
    </lineage>
</organism>
<evidence type="ECO:0000256" key="1">
    <source>
        <dbReference type="SAM" id="MobiDB-lite"/>
    </source>
</evidence>
<protein>
    <submittedName>
        <fullName evidence="2">2449_t:CDS:1</fullName>
    </submittedName>
</protein>
<comment type="caution">
    <text evidence="2">The sequence shown here is derived from an EMBL/GenBank/DDBJ whole genome shotgun (WGS) entry which is preliminary data.</text>
</comment>